<evidence type="ECO:0000256" key="1">
    <source>
        <dbReference type="SAM" id="Coils"/>
    </source>
</evidence>
<gene>
    <name evidence="2" type="ORF">FPOA_13289</name>
</gene>
<sequence length="229" mass="26402">MQQLGSYQAVDGVARDTSKDRLLLRRCRDKLTAHIERRTGIKLEPGNVRLVMKQSDAYTWTYTKEVAHLFSRELEDHEPEAYQKLCREVGRSFHAITFSKGDFAGGHLRSGSPPPYGIPTFDADVTERGGTSEDVALLGHQVSMMETSAAYDATTRMQLQENIWTLEQENERLMQETQQQREDATYHRDFFYRLLEAIDELNATVSDIRQDYIRTVNISMFPKDQAQLF</sequence>
<name>A0A1B8A671_FUSPO</name>
<organism evidence="2 3">
    <name type="scientific">Fusarium poae</name>
    <dbReference type="NCBI Taxonomy" id="36050"/>
    <lineage>
        <taxon>Eukaryota</taxon>
        <taxon>Fungi</taxon>
        <taxon>Dikarya</taxon>
        <taxon>Ascomycota</taxon>
        <taxon>Pezizomycotina</taxon>
        <taxon>Sordariomycetes</taxon>
        <taxon>Hypocreomycetidae</taxon>
        <taxon>Hypocreales</taxon>
        <taxon>Nectriaceae</taxon>
        <taxon>Fusarium</taxon>
    </lineage>
</organism>
<comment type="caution">
    <text evidence="2">The sequence shown here is derived from an EMBL/GenBank/DDBJ whole genome shotgun (WGS) entry which is preliminary data.</text>
</comment>
<keyword evidence="1" id="KW-0175">Coiled coil</keyword>
<accession>A0A1B8A671</accession>
<protein>
    <submittedName>
        <fullName evidence="2">Uncharacterized protein</fullName>
    </submittedName>
</protein>
<keyword evidence="3" id="KW-1185">Reference proteome</keyword>
<proteinExistence type="predicted"/>
<feature type="coiled-coil region" evidence="1">
    <location>
        <begin position="156"/>
        <end position="183"/>
    </location>
</feature>
<evidence type="ECO:0000313" key="3">
    <source>
        <dbReference type="Proteomes" id="UP000091967"/>
    </source>
</evidence>
<reference evidence="2 3" key="1">
    <citation type="submission" date="2016-06" db="EMBL/GenBank/DDBJ databases">
        <title>Living apart together: crosstalk between the core and supernumerary genomes in a fungal plant pathogen.</title>
        <authorList>
            <person name="Vanheule A."/>
            <person name="Audenaert K."/>
            <person name="Warris S."/>
            <person name="Van De Geest H."/>
            <person name="Schijlen E."/>
            <person name="Hofte M."/>
            <person name="De Saeger S."/>
            <person name="Haesaert G."/>
            <person name="Waalwijk C."/>
            <person name="Van Der Lee T."/>
        </authorList>
    </citation>
    <scope>NUCLEOTIDE SEQUENCE [LARGE SCALE GENOMIC DNA]</scope>
    <source>
        <strain evidence="2 3">2516</strain>
    </source>
</reference>
<dbReference type="EMBL" id="LYXU01000118">
    <property type="protein sequence ID" value="OBS15973.1"/>
    <property type="molecule type" value="Genomic_DNA"/>
</dbReference>
<dbReference type="AlphaFoldDB" id="A0A1B8A671"/>
<dbReference type="Proteomes" id="UP000091967">
    <property type="component" value="Unassembled WGS sequence"/>
</dbReference>
<evidence type="ECO:0000313" key="2">
    <source>
        <dbReference type="EMBL" id="OBS15973.1"/>
    </source>
</evidence>
<dbReference type="STRING" id="36050.A0A1B8A671"/>